<feature type="compositionally biased region" description="Basic and acidic residues" evidence="2">
    <location>
        <begin position="23"/>
        <end position="68"/>
    </location>
</feature>
<dbReference type="VEuPathDB" id="FungiDB:F4678DRAFT_232577"/>
<feature type="compositionally biased region" description="Basic and acidic residues" evidence="2">
    <location>
        <begin position="239"/>
        <end position="249"/>
    </location>
</feature>
<organism evidence="3 4">
    <name type="scientific">Xylaria arbuscula</name>
    <dbReference type="NCBI Taxonomy" id="114810"/>
    <lineage>
        <taxon>Eukaryota</taxon>
        <taxon>Fungi</taxon>
        <taxon>Dikarya</taxon>
        <taxon>Ascomycota</taxon>
        <taxon>Pezizomycotina</taxon>
        <taxon>Sordariomycetes</taxon>
        <taxon>Xylariomycetidae</taxon>
        <taxon>Xylariales</taxon>
        <taxon>Xylariaceae</taxon>
        <taxon>Xylaria</taxon>
    </lineage>
</organism>
<sequence length="370" mass="41752">MSEKRHVKFSPSPPAGRGILKNSDSHSRDARDTRDSRDSRDARDARESRDTRESREPREPRESRDSPRDSGVGSSSSDHTGSSGSLEDERFTDRDYNIQSNNVDALREALSDTIKDIDNWKARYLKKNDEQIETRRKLKNTDNRYRDACEQNDTMRAQLDSMEDRMAKQDRALEIANARIRELESNFTDKSHELANKSHELDEWKDRYKQLHVLFEATRHSAEGSVASGGSGELSVGRSRSEREKRDSTDMTSRMKQRINRDQPDSGSSHGSKSSRSSEATVSSKRSSHRTNASTDDKPYIEKMPRASTSALTSSGLTSPRHPGSYTLTTASNTSSARKHGTSSSSRSHHRENGDYIAHPLPLADRSRHS</sequence>
<keyword evidence="1" id="KW-0175">Coiled coil</keyword>
<gene>
    <name evidence="3" type="ORF">NPX13_g10758</name>
</gene>
<name>A0A9W8THL3_9PEZI</name>
<feature type="compositionally biased region" description="Low complexity" evidence="2">
    <location>
        <begin position="307"/>
        <end position="319"/>
    </location>
</feature>
<feature type="coiled-coil region" evidence="1">
    <location>
        <begin position="103"/>
        <end position="193"/>
    </location>
</feature>
<feature type="compositionally biased region" description="Low complexity" evidence="2">
    <location>
        <begin position="266"/>
        <end position="278"/>
    </location>
</feature>
<reference evidence="3" key="1">
    <citation type="submission" date="2022-07" db="EMBL/GenBank/DDBJ databases">
        <title>Genome Sequence of Xylaria arbuscula.</title>
        <authorList>
            <person name="Buettner E."/>
        </authorList>
    </citation>
    <scope>NUCLEOTIDE SEQUENCE</scope>
    <source>
        <strain evidence="3">VT107</strain>
    </source>
</reference>
<dbReference type="AlphaFoldDB" id="A0A9W8THL3"/>
<feature type="compositionally biased region" description="Low complexity" evidence="2">
    <location>
        <begin position="69"/>
        <end position="85"/>
    </location>
</feature>
<feature type="region of interest" description="Disordered" evidence="2">
    <location>
        <begin position="1"/>
        <end position="101"/>
    </location>
</feature>
<feature type="compositionally biased region" description="Polar residues" evidence="2">
    <location>
        <begin position="279"/>
        <end position="294"/>
    </location>
</feature>
<comment type="caution">
    <text evidence="3">The sequence shown here is derived from an EMBL/GenBank/DDBJ whole genome shotgun (WGS) entry which is preliminary data.</text>
</comment>
<feature type="compositionally biased region" description="Basic and acidic residues" evidence="2">
    <location>
        <begin position="295"/>
        <end position="305"/>
    </location>
</feature>
<dbReference type="EMBL" id="JANPWZ010003175">
    <property type="protein sequence ID" value="KAJ3553927.1"/>
    <property type="molecule type" value="Genomic_DNA"/>
</dbReference>
<evidence type="ECO:0000313" key="4">
    <source>
        <dbReference type="Proteomes" id="UP001148614"/>
    </source>
</evidence>
<dbReference type="Proteomes" id="UP001148614">
    <property type="component" value="Unassembled WGS sequence"/>
</dbReference>
<keyword evidence="4" id="KW-1185">Reference proteome</keyword>
<proteinExistence type="predicted"/>
<feature type="compositionally biased region" description="Basic and acidic residues" evidence="2">
    <location>
        <begin position="87"/>
        <end position="96"/>
    </location>
</feature>
<feature type="region of interest" description="Disordered" evidence="2">
    <location>
        <begin position="222"/>
        <end position="370"/>
    </location>
</feature>
<evidence type="ECO:0000256" key="1">
    <source>
        <dbReference type="SAM" id="Coils"/>
    </source>
</evidence>
<protein>
    <submittedName>
        <fullName evidence="3">Uncharacterized protein</fullName>
    </submittedName>
</protein>
<evidence type="ECO:0000313" key="3">
    <source>
        <dbReference type="EMBL" id="KAJ3553927.1"/>
    </source>
</evidence>
<evidence type="ECO:0000256" key="2">
    <source>
        <dbReference type="SAM" id="MobiDB-lite"/>
    </source>
</evidence>
<accession>A0A9W8THL3</accession>